<dbReference type="Proteomes" id="UP000283530">
    <property type="component" value="Unassembled WGS sequence"/>
</dbReference>
<dbReference type="CDD" id="cd05356">
    <property type="entry name" value="17beta-HSD1_like_SDR_c"/>
    <property type="match status" value="1"/>
</dbReference>
<gene>
    <name evidence="5" type="ORF">CKAN_01250100</name>
</gene>
<dbReference type="PANTHER" id="PTHR43899">
    <property type="entry name" value="RH59310P"/>
    <property type="match status" value="1"/>
</dbReference>
<dbReference type="PIRSF" id="PIRSF000126">
    <property type="entry name" value="11-beta-HSD1"/>
    <property type="match status" value="1"/>
</dbReference>
<evidence type="ECO:0000313" key="6">
    <source>
        <dbReference type="Proteomes" id="UP000283530"/>
    </source>
</evidence>
<evidence type="ECO:0000256" key="2">
    <source>
        <dbReference type="ARBA" id="ARBA00023002"/>
    </source>
</evidence>
<dbReference type="Gene3D" id="3.40.50.720">
    <property type="entry name" value="NAD(P)-binding Rossmann-like Domain"/>
    <property type="match status" value="1"/>
</dbReference>
<evidence type="ECO:0000256" key="4">
    <source>
        <dbReference type="SAM" id="Phobius"/>
    </source>
</evidence>
<dbReference type="OrthoDB" id="5545019at2759"/>
<sequence>MQTLELLAKTIGFITIFKILISLIRWVWIAFLRPSKNLKEYGSWALVTGSTDGIGKALAFELASKGLHLILAGRNPTKLKVTTKELLQRYHGSGLQVRSVVIDFSTDPIEVIDNKIQEGIDGLDVGILINNAGITNRWPRFFHEADSIVDDIIRVNVEGMCRVTKAVLPVMLKKKRGAIVNIGSGSADIPSCPLFSTYSATKAFIHNFSRGLNLECKQHGIHVQCQIPSYVTTKILAVPLSSFFIPTPEVYSKSCLRWIGYEPLCIPYWRHSLQGTIVDALPEALMNWMTLQYVMHLRRMENFKGDSQMVDKPPSNGLELNQELGMAQIAFRRVTSVFLGPWYKFGQSSGPVSKQAGAYFWKWV</sequence>
<accession>A0A3S3P5V3</accession>
<evidence type="ECO:0000313" key="5">
    <source>
        <dbReference type="EMBL" id="RWR83738.1"/>
    </source>
</evidence>
<dbReference type="PRINTS" id="PR00081">
    <property type="entry name" value="GDHRDH"/>
</dbReference>
<reference evidence="5 6" key="1">
    <citation type="journal article" date="2019" name="Nat. Plants">
        <title>Stout camphor tree genome fills gaps in understanding of flowering plant genome evolution.</title>
        <authorList>
            <person name="Chaw S.M."/>
            <person name="Liu Y.C."/>
            <person name="Wu Y.W."/>
            <person name="Wang H.Y."/>
            <person name="Lin C.I."/>
            <person name="Wu C.S."/>
            <person name="Ke H.M."/>
            <person name="Chang L.Y."/>
            <person name="Hsu C.Y."/>
            <person name="Yang H.T."/>
            <person name="Sudianto E."/>
            <person name="Hsu M.H."/>
            <person name="Wu K.P."/>
            <person name="Wang L.N."/>
            <person name="Leebens-Mack J.H."/>
            <person name="Tsai I.J."/>
        </authorList>
    </citation>
    <scope>NUCLEOTIDE SEQUENCE [LARGE SCALE GENOMIC DNA]</scope>
    <source>
        <strain evidence="6">cv. Chaw 1501</strain>
        <tissue evidence="5">Young leaves</tissue>
    </source>
</reference>
<dbReference type="InterPro" id="IPR002347">
    <property type="entry name" value="SDR_fam"/>
</dbReference>
<dbReference type="InterPro" id="IPR036291">
    <property type="entry name" value="NAD(P)-bd_dom_sf"/>
</dbReference>
<dbReference type="SUPFAM" id="SSF51735">
    <property type="entry name" value="NAD(P)-binding Rossmann-fold domains"/>
    <property type="match status" value="1"/>
</dbReference>
<dbReference type="Pfam" id="PF00106">
    <property type="entry name" value="adh_short"/>
    <property type="match status" value="1"/>
</dbReference>
<evidence type="ECO:0000256" key="1">
    <source>
        <dbReference type="ARBA" id="ARBA00022857"/>
    </source>
</evidence>
<comment type="caution">
    <text evidence="5">The sequence shown here is derived from an EMBL/GenBank/DDBJ whole genome shotgun (WGS) entry which is preliminary data.</text>
</comment>
<keyword evidence="4" id="KW-0812">Transmembrane</keyword>
<keyword evidence="1" id="KW-0521">NADP</keyword>
<dbReference type="PANTHER" id="PTHR43899:SF25">
    <property type="entry name" value="ENOYL-(ACYL CARRIER) REDUCTASE"/>
    <property type="match status" value="1"/>
</dbReference>
<dbReference type="PRINTS" id="PR00080">
    <property type="entry name" value="SDRFAMILY"/>
</dbReference>
<keyword evidence="4" id="KW-0472">Membrane</keyword>
<dbReference type="AlphaFoldDB" id="A0A3S3P5V3"/>
<keyword evidence="4" id="KW-1133">Transmembrane helix</keyword>
<dbReference type="InterPro" id="IPR051019">
    <property type="entry name" value="VLCFA-Steroid_DH"/>
</dbReference>
<dbReference type="FunFam" id="3.40.50.720:FF:000137">
    <property type="entry name" value="Hydroxysteroid (17-beta) dehydrogenase 3"/>
    <property type="match status" value="1"/>
</dbReference>
<proteinExistence type="inferred from homology"/>
<feature type="transmembrane region" description="Helical" evidence="4">
    <location>
        <begin position="6"/>
        <end position="28"/>
    </location>
</feature>
<dbReference type="STRING" id="337451.A0A3S3P5V3"/>
<keyword evidence="2" id="KW-0560">Oxidoreductase</keyword>
<name>A0A3S3P5V3_9MAGN</name>
<dbReference type="GO" id="GO:0045703">
    <property type="term" value="F:ketoreductase activity"/>
    <property type="evidence" value="ECO:0007669"/>
    <property type="project" value="TreeGrafter"/>
</dbReference>
<protein>
    <submittedName>
        <fullName evidence="5">Very-long-chain 3-oxoacyl-CoA reductase 1-like protein</fullName>
    </submittedName>
</protein>
<dbReference type="EMBL" id="QPKB01000004">
    <property type="protein sequence ID" value="RWR83738.1"/>
    <property type="molecule type" value="Genomic_DNA"/>
</dbReference>
<dbReference type="GO" id="GO:0005783">
    <property type="term" value="C:endoplasmic reticulum"/>
    <property type="evidence" value="ECO:0007669"/>
    <property type="project" value="TreeGrafter"/>
</dbReference>
<organism evidence="5 6">
    <name type="scientific">Cinnamomum micranthum f. kanehirae</name>
    <dbReference type="NCBI Taxonomy" id="337451"/>
    <lineage>
        <taxon>Eukaryota</taxon>
        <taxon>Viridiplantae</taxon>
        <taxon>Streptophyta</taxon>
        <taxon>Embryophyta</taxon>
        <taxon>Tracheophyta</taxon>
        <taxon>Spermatophyta</taxon>
        <taxon>Magnoliopsida</taxon>
        <taxon>Magnoliidae</taxon>
        <taxon>Laurales</taxon>
        <taxon>Lauraceae</taxon>
        <taxon>Cinnamomum</taxon>
    </lineage>
</organism>
<evidence type="ECO:0000256" key="3">
    <source>
        <dbReference type="RuleBase" id="RU000363"/>
    </source>
</evidence>
<comment type="similarity">
    <text evidence="3">Belongs to the short-chain dehydrogenases/reductases (SDR) family.</text>
</comment>
<keyword evidence="6" id="KW-1185">Reference proteome</keyword>